<dbReference type="PROSITE" id="PS50929">
    <property type="entry name" value="ABC_TM1F"/>
    <property type="match status" value="1"/>
</dbReference>
<protein>
    <submittedName>
        <fullName evidence="12">Putative ABC transporter ATP-binding protein</fullName>
    </submittedName>
</protein>
<organism evidence="12">
    <name type="scientific">Eubacterium limosum</name>
    <dbReference type="NCBI Taxonomy" id="1736"/>
    <lineage>
        <taxon>Bacteria</taxon>
        <taxon>Bacillati</taxon>
        <taxon>Bacillota</taxon>
        <taxon>Clostridia</taxon>
        <taxon>Eubacteriales</taxon>
        <taxon>Eubacteriaceae</taxon>
        <taxon>Eubacterium</taxon>
    </lineage>
</organism>
<evidence type="ECO:0000256" key="7">
    <source>
        <dbReference type="ARBA" id="ARBA00022989"/>
    </source>
</evidence>
<dbReference type="InterPro" id="IPR011527">
    <property type="entry name" value="ABC1_TM_dom"/>
</dbReference>
<dbReference type="CDD" id="cd03254">
    <property type="entry name" value="ABCC_Glucan_exporter_like"/>
    <property type="match status" value="1"/>
</dbReference>
<name>A0A6N3A232_EUBLI</name>
<dbReference type="GO" id="GO:0005886">
    <property type="term" value="C:plasma membrane"/>
    <property type="evidence" value="ECO:0007669"/>
    <property type="project" value="UniProtKB-SubCell"/>
</dbReference>
<keyword evidence="8 9" id="KW-0472">Membrane</keyword>
<dbReference type="GO" id="GO:0016887">
    <property type="term" value="F:ATP hydrolysis activity"/>
    <property type="evidence" value="ECO:0007669"/>
    <property type="project" value="InterPro"/>
</dbReference>
<dbReference type="PANTHER" id="PTHR43394:SF1">
    <property type="entry name" value="ATP-BINDING CASSETTE SUB-FAMILY B MEMBER 10, MITOCHONDRIAL"/>
    <property type="match status" value="1"/>
</dbReference>
<evidence type="ECO:0000259" key="11">
    <source>
        <dbReference type="PROSITE" id="PS50929"/>
    </source>
</evidence>
<feature type="transmembrane region" description="Helical" evidence="9">
    <location>
        <begin position="196"/>
        <end position="213"/>
    </location>
</feature>
<evidence type="ECO:0000256" key="9">
    <source>
        <dbReference type="SAM" id="Phobius"/>
    </source>
</evidence>
<keyword evidence="6 12" id="KW-0067">ATP-binding</keyword>
<evidence type="ECO:0000313" key="12">
    <source>
        <dbReference type="EMBL" id="VYT84367.1"/>
    </source>
</evidence>
<dbReference type="InterPro" id="IPR017871">
    <property type="entry name" value="ABC_transporter-like_CS"/>
</dbReference>
<dbReference type="Pfam" id="PF00005">
    <property type="entry name" value="ABC_tran"/>
    <property type="match status" value="1"/>
</dbReference>
<keyword evidence="2" id="KW-0813">Transport</keyword>
<feature type="domain" description="ABC transporter" evidence="10">
    <location>
        <begin position="371"/>
        <end position="605"/>
    </location>
</feature>
<evidence type="ECO:0000256" key="3">
    <source>
        <dbReference type="ARBA" id="ARBA00022475"/>
    </source>
</evidence>
<keyword evidence="5" id="KW-0547">Nucleotide-binding</keyword>
<evidence type="ECO:0000256" key="2">
    <source>
        <dbReference type="ARBA" id="ARBA00022448"/>
    </source>
</evidence>
<keyword evidence="4 9" id="KW-0812">Transmembrane</keyword>
<dbReference type="PROSITE" id="PS50893">
    <property type="entry name" value="ABC_TRANSPORTER_2"/>
    <property type="match status" value="1"/>
</dbReference>
<feature type="transmembrane region" description="Helical" evidence="9">
    <location>
        <begin position="170"/>
        <end position="190"/>
    </location>
</feature>
<dbReference type="AlphaFoldDB" id="A0A6N3A232"/>
<dbReference type="PROSITE" id="PS00211">
    <property type="entry name" value="ABC_TRANSPORTER_1"/>
    <property type="match status" value="1"/>
</dbReference>
<dbReference type="FunFam" id="1.20.1560.10:FF:000011">
    <property type="entry name" value="Multidrug ABC transporter ATP-binding protein"/>
    <property type="match status" value="1"/>
</dbReference>
<dbReference type="GO" id="GO:0015421">
    <property type="term" value="F:ABC-type oligopeptide transporter activity"/>
    <property type="evidence" value="ECO:0007669"/>
    <property type="project" value="TreeGrafter"/>
</dbReference>
<dbReference type="SUPFAM" id="SSF90123">
    <property type="entry name" value="ABC transporter transmembrane region"/>
    <property type="match status" value="1"/>
</dbReference>
<dbReference type="InterPro" id="IPR027417">
    <property type="entry name" value="P-loop_NTPase"/>
</dbReference>
<dbReference type="InterPro" id="IPR003593">
    <property type="entry name" value="AAA+_ATPase"/>
</dbReference>
<dbReference type="FunFam" id="3.40.50.300:FF:000287">
    <property type="entry name" value="Multidrug ABC transporter ATP-binding protein"/>
    <property type="match status" value="1"/>
</dbReference>
<dbReference type="SMART" id="SM00382">
    <property type="entry name" value="AAA"/>
    <property type="match status" value="1"/>
</dbReference>
<feature type="transmembrane region" description="Helical" evidence="9">
    <location>
        <begin position="42"/>
        <end position="64"/>
    </location>
</feature>
<keyword evidence="7 9" id="KW-1133">Transmembrane helix</keyword>
<dbReference type="GO" id="GO:0005524">
    <property type="term" value="F:ATP binding"/>
    <property type="evidence" value="ECO:0007669"/>
    <property type="project" value="UniProtKB-KW"/>
</dbReference>
<sequence length="612" mass="67506">MSEHQETEVLSFDGGMSAEKARYAGKTAKRLFSKLLEQKGKLIIVLISVVFSCTFTLAAPMVIGQAINQIFDSVRHAVETGTTFTINLGAMGQILGLLLGLYVLSAAFNYLQQYLMASVSQRLTLTLRESLSAKLARMPLKYFDNHKKGDILSRTTNDLEKVADTLQEGLMQFIITVVTIIGAVILMLSISPLLTLIAFVMIIIGMVITALVARRSQHCFARNQKTLGELNGHIEEFFTGQVVIKAFNREDASTQTVEEVNERLYTASRNAQFITFAVNPLIRLMNQIGYVLIAVLGAFFVIQGRLSLGVIQAFFQYVNQASEPITEAAYIFNSMQAAIASAERVFEVLDEEDEVPDIAPAKSLTDPKGDVRFEHVRFGYSPNRLLMKDISIDVKAGEKIAIVGPTGAGKTTLINLLMRFYELDGGRILIDGIDIRDLRRGDLRSQFGMVLQDTWLFGGTLEDNIAYGRGAATKEEIVSAAKAARADHFIRTLPNGYQTILNDEASNISQGQKQLLTIARAILADPAILILDEATSSVDTRTELEIQKAMDHLMKGRTSFVIAHRLSTIIDADHILVMKNGTIVEQGTHQGLLTQNGFYADLYNSQFTVKAS</sequence>
<accession>A0A6N3A232</accession>
<comment type="subcellular location">
    <subcellularLocation>
        <location evidence="1">Cell membrane</location>
        <topology evidence="1">Multi-pass membrane protein</topology>
    </subcellularLocation>
</comment>
<feature type="domain" description="ABC transmembrane type-1" evidence="11">
    <location>
        <begin position="43"/>
        <end position="337"/>
    </location>
</feature>
<dbReference type="InterPro" id="IPR036640">
    <property type="entry name" value="ABC1_TM_sf"/>
</dbReference>
<feature type="transmembrane region" description="Helical" evidence="9">
    <location>
        <begin position="84"/>
        <end position="111"/>
    </location>
</feature>
<evidence type="ECO:0000256" key="1">
    <source>
        <dbReference type="ARBA" id="ARBA00004651"/>
    </source>
</evidence>
<keyword evidence="3" id="KW-1003">Cell membrane</keyword>
<dbReference type="EMBL" id="CACRTR010000003">
    <property type="protein sequence ID" value="VYT84367.1"/>
    <property type="molecule type" value="Genomic_DNA"/>
</dbReference>
<dbReference type="SUPFAM" id="SSF52540">
    <property type="entry name" value="P-loop containing nucleoside triphosphate hydrolases"/>
    <property type="match status" value="1"/>
</dbReference>
<dbReference type="InterPro" id="IPR039421">
    <property type="entry name" value="Type_1_exporter"/>
</dbReference>
<evidence type="ECO:0000256" key="5">
    <source>
        <dbReference type="ARBA" id="ARBA00022741"/>
    </source>
</evidence>
<reference evidence="12" key="1">
    <citation type="submission" date="2019-11" db="EMBL/GenBank/DDBJ databases">
        <authorList>
            <person name="Feng L."/>
        </authorList>
    </citation>
    <scope>NUCLEOTIDE SEQUENCE</scope>
    <source>
        <strain evidence="12">ElimosumLFYP34</strain>
    </source>
</reference>
<dbReference type="Gene3D" id="3.40.50.300">
    <property type="entry name" value="P-loop containing nucleotide triphosphate hydrolases"/>
    <property type="match status" value="1"/>
</dbReference>
<dbReference type="CDD" id="cd18547">
    <property type="entry name" value="ABC_6TM_Tm288_like"/>
    <property type="match status" value="1"/>
</dbReference>
<evidence type="ECO:0000259" key="10">
    <source>
        <dbReference type="PROSITE" id="PS50893"/>
    </source>
</evidence>
<evidence type="ECO:0000256" key="4">
    <source>
        <dbReference type="ARBA" id="ARBA00022692"/>
    </source>
</evidence>
<dbReference type="Pfam" id="PF00664">
    <property type="entry name" value="ABC_membrane"/>
    <property type="match status" value="1"/>
</dbReference>
<gene>
    <name evidence="12" type="ORF">ELLFYP34_02054</name>
</gene>
<evidence type="ECO:0000256" key="6">
    <source>
        <dbReference type="ARBA" id="ARBA00022840"/>
    </source>
</evidence>
<dbReference type="Gene3D" id="1.20.1560.10">
    <property type="entry name" value="ABC transporter type 1, transmembrane domain"/>
    <property type="match status" value="1"/>
</dbReference>
<dbReference type="PANTHER" id="PTHR43394">
    <property type="entry name" value="ATP-DEPENDENT PERMEASE MDL1, MITOCHONDRIAL"/>
    <property type="match status" value="1"/>
</dbReference>
<dbReference type="InterPro" id="IPR003439">
    <property type="entry name" value="ABC_transporter-like_ATP-bd"/>
</dbReference>
<evidence type="ECO:0000256" key="8">
    <source>
        <dbReference type="ARBA" id="ARBA00023136"/>
    </source>
</evidence>
<proteinExistence type="predicted"/>
<feature type="transmembrane region" description="Helical" evidence="9">
    <location>
        <begin position="290"/>
        <end position="315"/>
    </location>
</feature>